<evidence type="ECO:0000259" key="5">
    <source>
        <dbReference type="Pfam" id="PF06271"/>
    </source>
</evidence>
<dbReference type="PANTHER" id="PTHR38480">
    <property type="entry name" value="SLR0254 PROTEIN"/>
    <property type="match status" value="1"/>
</dbReference>
<accession>A0A098LLA1</accession>
<protein>
    <submittedName>
        <fullName evidence="6">RDD family protein</fullName>
    </submittedName>
</protein>
<dbReference type="Pfam" id="PF06271">
    <property type="entry name" value="RDD"/>
    <property type="match status" value="1"/>
</dbReference>
<evidence type="ECO:0000256" key="1">
    <source>
        <dbReference type="ARBA" id="ARBA00004141"/>
    </source>
</evidence>
<dbReference type="eggNOG" id="COG1714">
    <property type="taxonomic scope" value="Bacteria"/>
</dbReference>
<dbReference type="PANTHER" id="PTHR38480:SF1">
    <property type="entry name" value="SLR0254 PROTEIN"/>
    <property type="match status" value="1"/>
</dbReference>
<dbReference type="EMBL" id="BBLT01000011">
    <property type="protein sequence ID" value="GAL87234.1"/>
    <property type="molecule type" value="Genomic_DNA"/>
</dbReference>
<dbReference type="AlphaFoldDB" id="A0A098LLA1"/>
<dbReference type="InterPro" id="IPR010432">
    <property type="entry name" value="RDD"/>
</dbReference>
<gene>
    <name evidence="6" type="ORF">MYP_4464</name>
</gene>
<keyword evidence="3" id="KW-1133">Transmembrane helix</keyword>
<evidence type="ECO:0000256" key="3">
    <source>
        <dbReference type="ARBA" id="ARBA00022989"/>
    </source>
</evidence>
<comment type="subcellular location">
    <subcellularLocation>
        <location evidence="1">Membrane</location>
        <topology evidence="1">Multi-pass membrane protein</topology>
    </subcellularLocation>
</comment>
<keyword evidence="7" id="KW-1185">Reference proteome</keyword>
<name>A0A098LLA1_9BACT</name>
<dbReference type="Proteomes" id="UP000030185">
    <property type="component" value="Unassembled WGS sequence"/>
</dbReference>
<organism evidence="6 7">
    <name type="scientific">Sporocytophaga myxococcoides</name>
    <dbReference type="NCBI Taxonomy" id="153721"/>
    <lineage>
        <taxon>Bacteria</taxon>
        <taxon>Pseudomonadati</taxon>
        <taxon>Bacteroidota</taxon>
        <taxon>Cytophagia</taxon>
        <taxon>Cytophagales</taxon>
        <taxon>Cytophagaceae</taxon>
        <taxon>Sporocytophaga</taxon>
    </lineage>
</organism>
<evidence type="ECO:0000256" key="4">
    <source>
        <dbReference type="ARBA" id="ARBA00023136"/>
    </source>
</evidence>
<keyword evidence="2" id="KW-0812">Transmembrane</keyword>
<feature type="domain" description="RDD" evidence="5">
    <location>
        <begin position="2"/>
        <end position="86"/>
    </location>
</feature>
<comment type="caution">
    <text evidence="6">The sequence shown here is derived from an EMBL/GenBank/DDBJ whole genome shotgun (WGS) entry which is preliminary data.</text>
</comment>
<evidence type="ECO:0000313" key="7">
    <source>
        <dbReference type="Proteomes" id="UP000030185"/>
    </source>
</evidence>
<evidence type="ECO:0000256" key="2">
    <source>
        <dbReference type="ARBA" id="ARBA00022692"/>
    </source>
</evidence>
<dbReference type="GO" id="GO:0016020">
    <property type="term" value="C:membrane"/>
    <property type="evidence" value="ECO:0007669"/>
    <property type="project" value="UniProtKB-SubCell"/>
</dbReference>
<reference evidence="6 7" key="1">
    <citation type="submission" date="2014-09" db="EMBL/GenBank/DDBJ databases">
        <title>Sporocytophaga myxococcoides PG-01 genome sequencing.</title>
        <authorList>
            <person name="Liu L."/>
            <person name="Gao P.J."/>
            <person name="Chen G.J."/>
            <person name="Wang L.S."/>
        </authorList>
    </citation>
    <scope>NUCLEOTIDE SEQUENCE [LARGE SCALE GENOMIC DNA]</scope>
    <source>
        <strain evidence="6 7">PG-01</strain>
    </source>
</reference>
<keyword evidence="4" id="KW-0472">Membrane</keyword>
<dbReference type="STRING" id="153721.MYP_4464"/>
<sequence length="181" mass="20638">MLFIFFAVPPFLYQLLFESFMNGQSPGMKSRGLKVIRIDGKECNFLDYFLRWVLRPIDVIMFYGGIAMVTIAMTKKGQRLGDLLAGTTIIKLKKQNNLDNTLFVNSENNYVPVFSGVDKLNDRDMEIIKEAIKVYETTGNMIPAGELSKKIKTALNIQTQMDPIVLLRTVLKDYYKTTSAF</sequence>
<proteinExistence type="predicted"/>
<evidence type="ECO:0000313" key="6">
    <source>
        <dbReference type="EMBL" id="GAL87234.1"/>
    </source>
</evidence>